<name>A0A1F5X101_9BACT</name>
<comment type="caution">
    <text evidence="2">The sequence shown here is derived from an EMBL/GenBank/DDBJ whole genome shotgun (WGS) entry which is preliminary data.</text>
</comment>
<keyword evidence="1" id="KW-0812">Transmembrane</keyword>
<keyword evidence="1" id="KW-0472">Membrane</keyword>
<gene>
    <name evidence="2" type="ORF">A2930_03815</name>
</gene>
<proteinExistence type="predicted"/>
<dbReference type="EMBL" id="MFID01000009">
    <property type="protein sequence ID" value="OGF81523.1"/>
    <property type="molecule type" value="Genomic_DNA"/>
</dbReference>
<feature type="transmembrane region" description="Helical" evidence="1">
    <location>
        <begin position="12"/>
        <end position="32"/>
    </location>
</feature>
<accession>A0A1F5X101</accession>
<dbReference type="AlphaFoldDB" id="A0A1F5X101"/>
<evidence type="ECO:0000313" key="2">
    <source>
        <dbReference type="EMBL" id="OGF81523.1"/>
    </source>
</evidence>
<reference evidence="2 3" key="1">
    <citation type="journal article" date="2016" name="Nat. Commun.">
        <title>Thousands of microbial genomes shed light on interconnected biogeochemical processes in an aquifer system.</title>
        <authorList>
            <person name="Anantharaman K."/>
            <person name="Brown C.T."/>
            <person name="Hug L.A."/>
            <person name="Sharon I."/>
            <person name="Castelle C.J."/>
            <person name="Probst A.J."/>
            <person name="Thomas B.C."/>
            <person name="Singh A."/>
            <person name="Wilkins M.J."/>
            <person name="Karaoz U."/>
            <person name="Brodie E.L."/>
            <person name="Williams K.H."/>
            <person name="Hubbard S.S."/>
            <person name="Banfield J.F."/>
        </authorList>
    </citation>
    <scope>NUCLEOTIDE SEQUENCE [LARGE SCALE GENOMIC DNA]</scope>
</reference>
<dbReference type="STRING" id="1798351.A2930_03815"/>
<evidence type="ECO:0000256" key="1">
    <source>
        <dbReference type="SAM" id="Phobius"/>
    </source>
</evidence>
<protein>
    <submittedName>
        <fullName evidence="2">Uncharacterized protein</fullName>
    </submittedName>
</protein>
<organism evidence="2 3">
    <name type="scientific">Candidatus Giovannonibacteria bacterium RIFCSPLOWO2_01_FULL_45_34</name>
    <dbReference type="NCBI Taxonomy" id="1798351"/>
    <lineage>
        <taxon>Bacteria</taxon>
        <taxon>Candidatus Giovannoniibacteriota</taxon>
    </lineage>
</organism>
<sequence length="237" mass="26881">MPINPKQNGLATLWLVIIGFVLIAGSGYWYYVDYKRSDAGRKNYGSKIECEIKTFKLCMPILCGYKCPADFKIIWLPVGLPLPATPSVPYVENEEWMRQQEAKRLEAEIATWKTYRNEEYGFEFKYPSDWMINNNSSTYIILGNYSNDQISVEARKLQTGQNLETETKYIGLSKTQKILVDNSTALRGQSIGGEGDDSFTDLVFVEHSGTLFVVSGGDVKNTQSILNNMLSTFKFLK</sequence>
<evidence type="ECO:0000313" key="3">
    <source>
        <dbReference type="Proteomes" id="UP000178114"/>
    </source>
</evidence>
<keyword evidence="1" id="KW-1133">Transmembrane helix</keyword>
<dbReference type="Proteomes" id="UP000178114">
    <property type="component" value="Unassembled WGS sequence"/>
</dbReference>